<accession>A0AAW3ZSZ2</accession>
<comment type="caution">
    <text evidence="3">The sequence shown here is derived from an EMBL/GenBank/DDBJ whole genome shotgun (WGS) entry which is preliminary data.</text>
</comment>
<reference evidence="3 4" key="1">
    <citation type="submission" date="2020-09" db="EMBL/GenBank/DDBJ databases">
        <title>Pseudoxanthomonas sp. CAU 1598 isolated from sand of Yaerae Beach.</title>
        <authorList>
            <person name="Kim W."/>
        </authorList>
    </citation>
    <scope>NUCLEOTIDE SEQUENCE [LARGE SCALE GENOMIC DNA]</scope>
    <source>
        <strain evidence="3 4">CAU 1598</strain>
    </source>
</reference>
<feature type="chain" id="PRO_5043610376" description="DUF4124 domain-containing protein" evidence="2">
    <location>
        <begin position="22"/>
        <end position="147"/>
    </location>
</feature>
<proteinExistence type="predicted"/>
<evidence type="ECO:0000313" key="3">
    <source>
        <dbReference type="EMBL" id="MBD8528137.1"/>
    </source>
</evidence>
<dbReference type="AlphaFoldDB" id="A0AAW3ZSZ2"/>
<dbReference type="Proteomes" id="UP000613768">
    <property type="component" value="Unassembled WGS sequence"/>
</dbReference>
<evidence type="ECO:0000313" key="4">
    <source>
        <dbReference type="Proteomes" id="UP000613768"/>
    </source>
</evidence>
<dbReference type="EMBL" id="JACYTR010000086">
    <property type="protein sequence ID" value="MBD8528137.1"/>
    <property type="molecule type" value="Genomic_DNA"/>
</dbReference>
<sequence length="147" mass="16240">MYRSAKYSVLLMSLLAGTASAVERMPVDLSGWEITIDGVPVCSDPSLNFSSRKVECRSEAVKQAESAKTEDAFSQQLKEEELRAEQEARLVQVQRQCRSDASYASVLSTNLRYDATRNVCVEKGSGREQPCPDCPVIVRSPKPPVEP</sequence>
<keyword evidence="2" id="KW-0732">Signal</keyword>
<name>A0AAW3ZSZ2_9GAMM</name>
<feature type="signal peptide" evidence="2">
    <location>
        <begin position="1"/>
        <end position="21"/>
    </location>
</feature>
<protein>
    <recommendedName>
        <fullName evidence="5">DUF4124 domain-containing protein</fullName>
    </recommendedName>
</protein>
<dbReference type="RefSeq" id="WP_192031557.1">
    <property type="nucleotide sequence ID" value="NZ_JACYTR010000086.1"/>
</dbReference>
<evidence type="ECO:0000256" key="1">
    <source>
        <dbReference type="SAM" id="MobiDB-lite"/>
    </source>
</evidence>
<evidence type="ECO:0008006" key="5">
    <source>
        <dbReference type="Google" id="ProtNLM"/>
    </source>
</evidence>
<keyword evidence="4" id="KW-1185">Reference proteome</keyword>
<evidence type="ECO:0000256" key="2">
    <source>
        <dbReference type="SAM" id="SignalP"/>
    </source>
</evidence>
<gene>
    <name evidence="3" type="ORF">IFO71_20505</name>
</gene>
<feature type="region of interest" description="Disordered" evidence="1">
    <location>
        <begin position="123"/>
        <end position="147"/>
    </location>
</feature>
<organism evidence="3 4">
    <name type="scientific">Pseudomarimonas arenosa</name>
    <dbReference type="NCBI Taxonomy" id="2774145"/>
    <lineage>
        <taxon>Bacteria</taxon>
        <taxon>Pseudomonadati</taxon>
        <taxon>Pseudomonadota</taxon>
        <taxon>Gammaproteobacteria</taxon>
        <taxon>Lysobacterales</taxon>
        <taxon>Lysobacteraceae</taxon>
        <taxon>Pseudomarimonas</taxon>
    </lineage>
</organism>